<dbReference type="AlphaFoldDB" id="A0A919IPT2"/>
<feature type="transmembrane region" description="Helical" evidence="2">
    <location>
        <begin position="157"/>
        <end position="175"/>
    </location>
</feature>
<evidence type="ECO:0000256" key="1">
    <source>
        <dbReference type="SAM" id="MobiDB-lite"/>
    </source>
</evidence>
<evidence type="ECO:0000313" key="4">
    <source>
        <dbReference type="Proteomes" id="UP000619479"/>
    </source>
</evidence>
<comment type="caution">
    <text evidence="3">The sequence shown here is derived from an EMBL/GenBank/DDBJ whole genome shotgun (WGS) entry which is preliminary data.</text>
</comment>
<proteinExistence type="predicted"/>
<feature type="transmembrane region" description="Helical" evidence="2">
    <location>
        <begin position="226"/>
        <end position="243"/>
    </location>
</feature>
<feature type="transmembrane region" description="Helical" evidence="2">
    <location>
        <begin position="133"/>
        <end position="151"/>
    </location>
</feature>
<gene>
    <name evidence="3" type="ORF">Acy02nite_66070</name>
</gene>
<organism evidence="3 4">
    <name type="scientific">Actinoplanes cyaneus</name>
    <dbReference type="NCBI Taxonomy" id="52696"/>
    <lineage>
        <taxon>Bacteria</taxon>
        <taxon>Bacillati</taxon>
        <taxon>Actinomycetota</taxon>
        <taxon>Actinomycetes</taxon>
        <taxon>Micromonosporales</taxon>
        <taxon>Micromonosporaceae</taxon>
        <taxon>Actinoplanes</taxon>
    </lineage>
</organism>
<sequence>MLVAVIAALLFLVRYQDPARAASGDSFWYMRQALIFTGVDAETARVRVEHIMCQDINRSLADKHQKPTCKSYDTTKITQRYRAIFDSRPGYPLFGAPFVAVLGPWTGMMAATLVLAMVAGVLAYLAVWMASGLRLAGILASAALFVLPTGFWMSRMLVESGMVAGFLAVLIGAMLIQRGRRSGIALISVALIWLFAARSASGLAMSLVLLGAGALSLVHRESRRSGAIIAGLGAAGAVGWQLLSKVLGLPGFNETVQDFATRHFKDPDIPDPVPWLIEQNLKFWPTVPLTDLMDLVKPAALLLVVAVFVVRLRPVAALWIFTGLIGVAMIVAHPVHTEWERLTLPLWIPVAAVLGFGTALALTRPARTPDPAGPPSPEEAPGPPVTAPAQVG</sequence>
<accession>A0A919IPT2</accession>
<feature type="transmembrane region" description="Helical" evidence="2">
    <location>
        <begin position="342"/>
        <end position="362"/>
    </location>
</feature>
<feature type="transmembrane region" description="Helical" evidence="2">
    <location>
        <begin position="292"/>
        <end position="310"/>
    </location>
</feature>
<feature type="transmembrane region" description="Helical" evidence="2">
    <location>
        <begin position="105"/>
        <end position="126"/>
    </location>
</feature>
<keyword evidence="2" id="KW-1133">Transmembrane helix</keyword>
<feature type="region of interest" description="Disordered" evidence="1">
    <location>
        <begin position="365"/>
        <end position="392"/>
    </location>
</feature>
<dbReference type="Proteomes" id="UP000619479">
    <property type="component" value="Unassembled WGS sequence"/>
</dbReference>
<keyword evidence="4" id="KW-1185">Reference proteome</keyword>
<dbReference type="EMBL" id="BOMH01000051">
    <property type="protein sequence ID" value="GID68726.1"/>
    <property type="molecule type" value="Genomic_DNA"/>
</dbReference>
<reference evidence="3" key="1">
    <citation type="submission" date="2021-01" db="EMBL/GenBank/DDBJ databases">
        <title>Whole genome shotgun sequence of Actinoplanes cyaneus NBRC 14990.</title>
        <authorList>
            <person name="Komaki H."/>
            <person name="Tamura T."/>
        </authorList>
    </citation>
    <scope>NUCLEOTIDE SEQUENCE</scope>
    <source>
        <strain evidence="3">NBRC 14990</strain>
    </source>
</reference>
<name>A0A919IPT2_9ACTN</name>
<evidence type="ECO:0000256" key="2">
    <source>
        <dbReference type="SAM" id="Phobius"/>
    </source>
</evidence>
<keyword evidence="2" id="KW-0472">Membrane</keyword>
<feature type="transmembrane region" description="Helical" evidence="2">
    <location>
        <begin position="182"/>
        <end position="197"/>
    </location>
</feature>
<evidence type="ECO:0000313" key="3">
    <source>
        <dbReference type="EMBL" id="GID68726.1"/>
    </source>
</evidence>
<feature type="transmembrane region" description="Helical" evidence="2">
    <location>
        <begin position="203"/>
        <end position="219"/>
    </location>
</feature>
<feature type="transmembrane region" description="Helical" evidence="2">
    <location>
        <begin position="317"/>
        <end position="336"/>
    </location>
</feature>
<feature type="compositionally biased region" description="Pro residues" evidence="1">
    <location>
        <begin position="371"/>
        <end position="386"/>
    </location>
</feature>
<keyword evidence="2" id="KW-0812">Transmembrane</keyword>
<protein>
    <submittedName>
        <fullName evidence="3">Uncharacterized protein</fullName>
    </submittedName>
</protein>